<dbReference type="PROSITE" id="PS51819">
    <property type="entry name" value="VOC"/>
    <property type="match status" value="1"/>
</dbReference>
<feature type="domain" description="VOC" evidence="1">
    <location>
        <begin position="11"/>
        <end position="129"/>
    </location>
</feature>
<dbReference type="Gene3D" id="3.10.180.10">
    <property type="entry name" value="2,3-Dihydroxybiphenyl 1,2-Dioxygenase, domain 1"/>
    <property type="match status" value="1"/>
</dbReference>
<reference evidence="2 3" key="1">
    <citation type="submission" date="2018-03" db="EMBL/GenBank/DDBJ databases">
        <title>Draft genome of Nitrosomonas supralitoralis APG5.</title>
        <authorList>
            <person name="Urakawa H."/>
            <person name="Lopez J.V."/>
        </authorList>
    </citation>
    <scope>NUCLEOTIDE SEQUENCE [LARGE SCALE GENOMIC DNA]</scope>
    <source>
        <strain evidence="2 3">APG5</strain>
    </source>
</reference>
<dbReference type="GO" id="GO:0051213">
    <property type="term" value="F:dioxygenase activity"/>
    <property type="evidence" value="ECO:0007669"/>
    <property type="project" value="UniProtKB-KW"/>
</dbReference>
<evidence type="ECO:0000313" key="2">
    <source>
        <dbReference type="EMBL" id="PSJ16681.1"/>
    </source>
</evidence>
<dbReference type="AlphaFoldDB" id="A0A2P7NT77"/>
<dbReference type="InterPro" id="IPR037523">
    <property type="entry name" value="VOC_core"/>
</dbReference>
<dbReference type="EMBL" id="PXXU01000040">
    <property type="protein sequence ID" value="PSJ16681.1"/>
    <property type="molecule type" value="Genomic_DNA"/>
</dbReference>
<keyword evidence="2" id="KW-0223">Dioxygenase</keyword>
<gene>
    <name evidence="2" type="ORF">C7H79_12185</name>
</gene>
<organism evidence="2 3">
    <name type="scientific">Nitrosomonas supralitoralis</name>
    <dbReference type="NCBI Taxonomy" id="2116706"/>
    <lineage>
        <taxon>Bacteria</taxon>
        <taxon>Pseudomonadati</taxon>
        <taxon>Pseudomonadota</taxon>
        <taxon>Betaproteobacteria</taxon>
        <taxon>Nitrosomonadales</taxon>
        <taxon>Nitrosomonadaceae</taxon>
        <taxon>Nitrosomonas</taxon>
    </lineage>
</organism>
<protein>
    <submittedName>
        <fullName evidence="2">Extradiol dioxygenase</fullName>
    </submittedName>
</protein>
<dbReference type="Proteomes" id="UP000241912">
    <property type="component" value="Unassembled WGS sequence"/>
</dbReference>
<sequence>MTTSNKACAVGINHVALEVEDIDEALEFYSSFLDFEVHDKTDTEAFIYFGDQFINFTKHSDRKSDEKRHLGIAVDDKELVRRTLKEMGVKILDGPFLDFLDPWGNRVEITTYANIQYTKADHVLQGMGLGHLRKTKQALDELREKGMAPGNADNNKKIE</sequence>
<accession>A0A2P7NT77</accession>
<keyword evidence="2" id="KW-0560">Oxidoreductase</keyword>
<evidence type="ECO:0000313" key="3">
    <source>
        <dbReference type="Proteomes" id="UP000241912"/>
    </source>
</evidence>
<dbReference type="InterPro" id="IPR029068">
    <property type="entry name" value="Glyas_Bleomycin-R_OHBP_Dase"/>
</dbReference>
<dbReference type="InterPro" id="IPR004360">
    <property type="entry name" value="Glyas_Fos-R_dOase_dom"/>
</dbReference>
<comment type="caution">
    <text evidence="2">The sequence shown here is derived from an EMBL/GenBank/DDBJ whole genome shotgun (WGS) entry which is preliminary data.</text>
</comment>
<dbReference type="Pfam" id="PF00903">
    <property type="entry name" value="Glyoxalase"/>
    <property type="match status" value="1"/>
</dbReference>
<proteinExistence type="predicted"/>
<keyword evidence="3" id="KW-1185">Reference proteome</keyword>
<dbReference type="CDD" id="cd06587">
    <property type="entry name" value="VOC"/>
    <property type="match status" value="1"/>
</dbReference>
<evidence type="ECO:0000259" key="1">
    <source>
        <dbReference type="PROSITE" id="PS51819"/>
    </source>
</evidence>
<dbReference type="SUPFAM" id="SSF54593">
    <property type="entry name" value="Glyoxalase/Bleomycin resistance protein/Dihydroxybiphenyl dioxygenase"/>
    <property type="match status" value="1"/>
</dbReference>
<dbReference type="OrthoDB" id="9798430at2"/>
<name>A0A2P7NT77_9PROT</name>